<dbReference type="InterPro" id="IPR050490">
    <property type="entry name" value="Bact_solute-bd_prot1"/>
</dbReference>
<dbReference type="SUPFAM" id="SSF53850">
    <property type="entry name" value="Periplasmic binding protein-like II"/>
    <property type="match status" value="1"/>
</dbReference>
<organism evidence="7 8">
    <name type="scientific">Bacillus oleivorans</name>
    <dbReference type="NCBI Taxonomy" id="1448271"/>
    <lineage>
        <taxon>Bacteria</taxon>
        <taxon>Bacillati</taxon>
        <taxon>Bacillota</taxon>
        <taxon>Bacilli</taxon>
        <taxon>Bacillales</taxon>
        <taxon>Bacillaceae</taxon>
        <taxon>Bacillus</taxon>
    </lineage>
</organism>
<proteinExistence type="predicted"/>
<dbReference type="PANTHER" id="PTHR43649:SF33">
    <property type="entry name" value="POLYGALACTURONAN_RHAMNOGALACTURONAN-BINDING PROTEIN YTCQ"/>
    <property type="match status" value="1"/>
</dbReference>
<evidence type="ECO:0000313" key="7">
    <source>
        <dbReference type="EMBL" id="SNX67122.1"/>
    </source>
</evidence>
<dbReference type="OrthoDB" id="9795467at2"/>
<gene>
    <name evidence="7" type="ORF">SAMN05877753_101437</name>
</gene>
<dbReference type="PANTHER" id="PTHR43649">
    <property type="entry name" value="ARABINOSE-BINDING PROTEIN-RELATED"/>
    <property type="match status" value="1"/>
</dbReference>
<dbReference type="PROSITE" id="PS51257">
    <property type="entry name" value="PROKAR_LIPOPROTEIN"/>
    <property type="match status" value="1"/>
</dbReference>
<feature type="signal peptide" evidence="6">
    <location>
        <begin position="1"/>
        <end position="31"/>
    </location>
</feature>
<dbReference type="AlphaFoldDB" id="A0A285CHP4"/>
<dbReference type="Gene3D" id="3.40.190.10">
    <property type="entry name" value="Periplasmic binding protein-like II"/>
    <property type="match status" value="2"/>
</dbReference>
<dbReference type="Pfam" id="PF01547">
    <property type="entry name" value="SBP_bac_1"/>
    <property type="match status" value="1"/>
</dbReference>
<dbReference type="InterPro" id="IPR006059">
    <property type="entry name" value="SBP"/>
</dbReference>
<evidence type="ECO:0000256" key="1">
    <source>
        <dbReference type="ARBA" id="ARBA00022475"/>
    </source>
</evidence>
<dbReference type="EMBL" id="OAOP01000001">
    <property type="protein sequence ID" value="SNX67122.1"/>
    <property type="molecule type" value="Genomic_DNA"/>
</dbReference>
<evidence type="ECO:0000256" key="6">
    <source>
        <dbReference type="SAM" id="SignalP"/>
    </source>
</evidence>
<keyword evidence="1" id="KW-1003">Cell membrane</keyword>
<evidence type="ECO:0000256" key="2">
    <source>
        <dbReference type="ARBA" id="ARBA00022729"/>
    </source>
</evidence>
<dbReference type="Proteomes" id="UP000219546">
    <property type="component" value="Unassembled WGS sequence"/>
</dbReference>
<protein>
    <submittedName>
        <fullName evidence="7">Carbohydrate ABC transporter substrate-binding protein (CUT1 family)</fullName>
    </submittedName>
</protein>
<keyword evidence="5" id="KW-0449">Lipoprotein</keyword>
<feature type="chain" id="PRO_5013126124" evidence="6">
    <location>
        <begin position="32"/>
        <end position="435"/>
    </location>
</feature>
<keyword evidence="8" id="KW-1185">Reference proteome</keyword>
<evidence type="ECO:0000313" key="8">
    <source>
        <dbReference type="Proteomes" id="UP000219546"/>
    </source>
</evidence>
<accession>A0A285CHP4</accession>
<evidence type="ECO:0000256" key="5">
    <source>
        <dbReference type="ARBA" id="ARBA00023288"/>
    </source>
</evidence>
<name>A0A285CHP4_9BACI</name>
<evidence type="ECO:0000256" key="4">
    <source>
        <dbReference type="ARBA" id="ARBA00023139"/>
    </source>
</evidence>
<evidence type="ECO:0000256" key="3">
    <source>
        <dbReference type="ARBA" id="ARBA00023136"/>
    </source>
</evidence>
<keyword evidence="2 6" id="KW-0732">Signal</keyword>
<dbReference type="RefSeq" id="WP_097156946.1">
    <property type="nucleotide sequence ID" value="NZ_JBEPMQ010000003.1"/>
</dbReference>
<keyword evidence="3" id="KW-0472">Membrane</keyword>
<sequence>MFGKQKNHWFRIILGLSFVLLFVAGCNSEDANQEEDNGENAEIVFWHYLNDRHELLKGFAEDFETETGTKVDVQLFGGDGFKQKIIAAAQTDSLPDLMTYSGGAGDLAQLVETDSVLELSSELGDLFNKFPDTLVKTFSFAEGNPHKVTKYGTYAVPMDANNMQFIYNTDLFAEAGISEAPKTWDEFIEAIDKLNEAGITPFATGMGSWVIDPILNPYEFAYLGQEQLFKIKQGEEPIIGSDYIKVLELFEEMYEHDAFAEGIATMDLPAAEQMFVNGEVAMIFDGSWGIGVFNQMNPEFKNYDVFMPPVPSDAKYDIKITGGIGVPLVVSNDTEYKEETLEFVKYLVAKEQQQEYAEKSFNLPANLEAAQSEDGMSSALRNFSLGMEHVFESPGVYKNPNASTVLQKGIQLIVIGEATPEEVLEDLAAEIEKGE</sequence>
<keyword evidence="4" id="KW-0564">Palmitate</keyword>
<reference evidence="7 8" key="1">
    <citation type="submission" date="2017-08" db="EMBL/GenBank/DDBJ databases">
        <authorList>
            <person name="de Groot N.N."/>
        </authorList>
    </citation>
    <scope>NUCLEOTIDE SEQUENCE [LARGE SCALE GENOMIC DNA]</scope>
    <source>
        <strain evidence="7 8">JC228</strain>
    </source>
</reference>